<evidence type="ECO:0000313" key="1">
    <source>
        <dbReference type="EMBL" id="KAH7021031.1"/>
    </source>
</evidence>
<evidence type="ECO:0000313" key="2">
    <source>
        <dbReference type="Proteomes" id="UP000756346"/>
    </source>
</evidence>
<accession>A0A9P8XV47</accession>
<dbReference type="GeneID" id="70184794"/>
<dbReference type="EMBL" id="JAGTJQ010000010">
    <property type="protein sequence ID" value="KAH7021031.1"/>
    <property type="molecule type" value="Genomic_DNA"/>
</dbReference>
<proteinExistence type="predicted"/>
<organism evidence="1 2">
    <name type="scientific">Microdochium trichocladiopsis</name>
    <dbReference type="NCBI Taxonomy" id="1682393"/>
    <lineage>
        <taxon>Eukaryota</taxon>
        <taxon>Fungi</taxon>
        <taxon>Dikarya</taxon>
        <taxon>Ascomycota</taxon>
        <taxon>Pezizomycotina</taxon>
        <taxon>Sordariomycetes</taxon>
        <taxon>Xylariomycetidae</taxon>
        <taxon>Xylariales</taxon>
        <taxon>Microdochiaceae</taxon>
        <taxon>Microdochium</taxon>
    </lineage>
</organism>
<gene>
    <name evidence="1" type="ORF">B0I36DRAFT_333638</name>
</gene>
<dbReference type="Proteomes" id="UP000756346">
    <property type="component" value="Unassembled WGS sequence"/>
</dbReference>
<reference evidence="1" key="1">
    <citation type="journal article" date="2021" name="Nat. Commun.">
        <title>Genetic determinants of endophytism in the Arabidopsis root mycobiome.</title>
        <authorList>
            <person name="Mesny F."/>
            <person name="Miyauchi S."/>
            <person name="Thiergart T."/>
            <person name="Pickel B."/>
            <person name="Atanasova L."/>
            <person name="Karlsson M."/>
            <person name="Huettel B."/>
            <person name="Barry K.W."/>
            <person name="Haridas S."/>
            <person name="Chen C."/>
            <person name="Bauer D."/>
            <person name="Andreopoulos W."/>
            <person name="Pangilinan J."/>
            <person name="LaButti K."/>
            <person name="Riley R."/>
            <person name="Lipzen A."/>
            <person name="Clum A."/>
            <person name="Drula E."/>
            <person name="Henrissat B."/>
            <person name="Kohler A."/>
            <person name="Grigoriev I.V."/>
            <person name="Martin F.M."/>
            <person name="Hacquard S."/>
        </authorList>
    </citation>
    <scope>NUCLEOTIDE SEQUENCE</scope>
    <source>
        <strain evidence="1">MPI-CAGE-CH-0230</strain>
    </source>
</reference>
<protein>
    <submittedName>
        <fullName evidence="1">Uncharacterized protein</fullName>
    </submittedName>
</protein>
<name>A0A9P8XV47_9PEZI</name>
<dbReference type="RefSeq" id="XP_046007232.1">
    <property type="nucleotide sequence ID" value="XM_046155248.1"/>
</dbReference>
<dbReference type="AlphaFoldDB" id="A0A9P8XV47"/>
<comment type="caution">
    <text evidence="1">The sequence shown here is derived from an EMBL/GenBank/DDBJ whole genome shotgun (WGS) entry which is preliminary data.</text>
</comment>
<sequence>MWQDTTLAWLWPCQKPFEAQGSSSSLVHLKERDGDRDRCFSMCGTNRPADGCDGAVSH</sequence>
<keyword evidence="2" id="KW-1185">Reference proteome</keyword>